<gene>
    <name evidence="3" type="ORF">QJ036_09100</name>
</gene>
<dbReference type="InterPro" id="IPR027417">
    <property type="entry name" value="P-loop_NTPase"/>
</dbReference>
<dbReference type="SUPFAM" id="SSF52540">
    <property type="entry name" value="P-loop containing nucleoside triphosphate hydrolases"/>
    <property type="match status" value="1"/>
</dbReference>
<dbReference type="AlphaFoldDB" id="A0AAP4BBK3"/>
<evidence type="ECO:0000313" key="4">
    <source>
        <dbReference type="Proteomes" id="UP001300383"/>
    </source>
</evidence>
<keyword evidence="1" id="KW-1133">Transmembrane helix</keyword>
<sequence length="261" mass="30727">MKTFALVLIVLVCLVCGVTLYFYKRFRNPYKLYMVFGKKGAGKSTYLTMLAVKYAKLGRPVYSTLNVPYAYKLDHNDIGFRSFPPESVLLIDEVGMIWDNRNFKNFKPEVRDYFKLQRHYRHTVYLFSQSFDIDLKLRTLTDRMYLLVNPLGWFTYIRSITRSITVTEASSQAESRIADQLHLSGIGGFLTGSSKIMLIPKYAKYFDSFVVDELPDQEAQKWENEYQEFRKRSLTHRRVPSGRRLCRSPRSFLRRVVGRRK</sequence>
<dbReference type="Pfam" id="PF05707">
    <property type="entry name" value="Zot"/>
    <property type="match status" value="1"/>
</dbReference>
<feature type="transmembrane region" description="Helical" evidence="1">
    <location>
        <begin position="6"/>
        <end position="23"/>
    </location>
</feature>
<evidence type="ECO:0000259" key="2">
    <source>
        <dbReference type="Pfam" id="PF05707"/>
    </source>
</evidence>
<keyword evidence="4" id="KW-1185">Reference proteome</keyword>
<dbReference type="EMBL" id="JASGBQ010000015">
    <property type="protein sequence ID" value="MDI9242625.1"/>
    <property type="molecule type" value="Genomic_DNA"/>
</dbReference>
<dbReference type="InterPro" id="IPR008900">
    <property type="entry name" value="Zot_N"/>
</dbReference>
<proteinExistence type="predicted"/>
<keyword evidence="1" id="KW-0472">Membrane</keyword>
<feature type="domain" description="Zona occludens toxin N-terminal" evidence="2">
    <location>
        <begin position="84"/>
        <end position="149"/>
    </location>
</feature>
<organism evidence="3 4">
    <name type="scientific">Fusibacillus kribbianus</name>
    <dbReference type="NCBI Taxonomy" id="3044208"/>
    <lineage>
        <taxon>Bacteria</taxon>
        <taxon>Bacillati</taxon>
        <taxon>Bacillota</taxon>
        <taxon>Clostridia</taxon>
        <taxon>Lachnospirales</taxon>
        <taxon>Lachnospiraceae</taxon>
        <taxon>Fusibacillus</taxon>
    </lineage>
</organism>
<protein>
    <submittedName>
        <fullName evidence="3">Zonular occludens toxin domain-containing protein</fullName>
    </submittedName>
</protein>
<evidence type="ECO:0000313" key="3">
    <source>
        <dbReference type="EMBL" id="MDI9242625.1"/>
    </source>
</evidence>
<comment type="caution">
    <text evidence="3">The sequence shown here is derived from an EMBL/GenBank/DDBJ whole genome shotgun (WGS) entry which is preliminary data.</text>
</comment>
<accession>A0AAP4BBK3</accession>
<dbReference type="RefSeq" id="WP_283231070.1">
    <property type="nucleotide sequence ID" value="NZ_JASGBQ010000015.1"/>
</dbReference>
<keyword evidence="1" id="KW-0812">Transmembrane</keyword>
<evidence type="ECO:0000256" key="1">
    <source>
        <dbReference type="SAM" id="Phobius"/>
    </source>
</evidence>
<dbReference type="Proteomes" id="UP001300383">
    <property type="component" value="Unassembled WGS sequence"/>
</dbReference>
<reference evidence="3 4" key="1">
    <citation type="submission" date="2023-05" db="EMBL/GenBank/DDBJ databases">
        <title>[ruminococcus] sp. nov., isolated from a pig farm feces dump.</title>
        <authorList>
            <person name="Chang Y.-H."/>
        </authorList>
    </citation>
    <scope>NUCLEOTIDE SEQUENCE [LARGE SCALE GENOMIC DNA]</scope>
    <source>
        <strain evidence="3 4">YH-rum2234</strain>
    </source>
</reference>
<dbReference type="Gene3D" id="3.40.50.300">
    <property type="entry name" value="P-loop containing nucleotide triphosphate hydrolases"/>
    <property type="match status" value="1"/>
</dbReference>
<name>A0AAP4BBK3_9FIRM</name>